<feature type="domain" description="Transglutaminase-like" evidence="1">
    <location>
        <begin position="128"/>
        <end position="189"/>
    </location>
</feature>
<accession>A0A5D4GSM0</accession>
<dbReference type="EMBL" id="VTAV01000022">
    <property type="protein sequence ID" value="TYR31756.1"/>
    <property type="molecule type" value="Genomic_DNA"/>
</dbReference>
<keyword evidence="3" id="KW-1185">Reference proteome</keyword>
<proteinExistence type="predicted"/>
<dbReference type="SMART" id="SM00460">
    <property type="entry name" value="TGc"/>
    <property type="match status" value="1"/>
</dbReference>
<comment type="caution">
    <text evidence="2">The sequence shown here is derived from an EMBL/GenBank/DDBJ whole genome shotgun (WGS) entry which is preliminary data.</text>
</comment>
<dbReference type="InterPro" id="IPR038765">
    <property type="entry name" value="Papain-like_cys_pep_sf"/>
</dbReference>
<evidence type="ECO:0000259" key="1">
    <source>
        <dbReference type="SMART" id="SM00460"/>
    </source>
</evidence>
<sequence>MGSIIIQHVDTIVYSRVPTRFFEEHGDRFAEFELDSISESISIQISAAIDLWCNDFSAPKSVTVHDSLDAFLSAEKYIECDNDLIVQQAVKLKNHKSDLKTIRNIHAFVHKNLKYSGYNPKDVGAVAALQNLNGDCTEFADLFVALCRANKIPARVVEGYKTENISMAQHNWAEVFLPEFGWRIVDPTISSFQQLDNAYIKLSSNRHLNALNGYHFFSYVYRGDPIKVTDRVTTSNVN</sequence>
<reference evidence="2 3" key="1">
    <citation type="submission" date="2019-08" db="EMBL/GenBank/DDBJ databases">
        <title>Phlebobacter frassis gen. nov. sp. nov., a new member of family Sphingobacteriaceae isolated from sand fly rearing media.</title>
        <authorList>
            <person name="Kakumanu M.L."/>
            <person name="Marayati B.F."/>
            <person name="Wada-Katsumata A."/>
            <person name="Wasserberg G."/>
            <person name="Schal C."/>
            <person name="Apperson C.S."/>
            <person name="Ponnusamy L."/>
        </authorList>
    </citation>
    <scope>NUCLEOTIDE SEQUENCE [LARGE SCALE GENOMIC DNA]</scope>
    <source>
        <strain evidence="2 3">SSI9</strain>
    </source>
</reference>
<dbReference type="Proteomes" id="UP000322362">
    <property type="component" value="Unassembled WGS sequence"/>
</dbReference>
<dbReference type="Pfam" id="PF01841">
    <property type="entry name" value="Transglut_core"/>
    <property type="match status" value="1"/>
</dbReference>
<protein>
    <submittedName>
        <fullName evidence="2">Transglutaminase domain-containing protein</fullName>
    </submittedName>
</protein>
<organism evidence="2 3">
    <name type="scientific">Sphingobacterium phlebotomi</name>
    <dbReference type="NCBI Taxonomy" id="2605433"/>
    <lineage>
        <taxon>Bacteria</taxon>
        <taxon>Pseudomonadati</taxon>
        <taxon>Bacteroidota</taxon>
        <taxon>Sphingobacteriia</taxon>
        <taxon>Sphingobacteriales</taxon>
        <taxon>Sphingobacteriaceae</taxon>
        <taxon>Sphingobacterium</taxon>
    </lineage>
</organism>
<dbReference type="InterPro" id="IPR002931">
    <property type="entry name" value="Transglutaminase-like"/>
</dbReference>
<dbReference type="Gene3D" id="3.10.620.30">
    <property type="match status" value="1"/>
</dbReference>
<name>A0A5D4GSM0_9SPHI</name>
<evidence type="ECO:0000313" key="3">
    <source>
        <dbReference type="Proteomes" id="UP000322362"/>
    </source>
</evidence>
<dbReference type="SUPFAM" id="SSF54001">
    <property type="entry name" value="Cysteine proteinases"/>
    <property type="match status" value="1"/>
</dbReference>
<gene>
    <name evidence="2" type="ORF">FXV77_20190</name>
</gene>
<dbReference type="AlphaFoldDB" id="A0A5D4GSM0"/>
<dbReference type="PANTHER" id="PTHR33490">
    <property type="entry name" value="BLR5614 PROTEIN-RELATED"/>
    <property type="match status" value="1"/>
</dbReference>
<evidence type="ECO:0000313" key="2">
    <source>
        <dbReference type="EMBL" id="TYR31756.1"/>
    </source>
</evidence>